<evidence type="ECO:0000256" key="1">
    <source>
        <dbReference type="ARBA" id="ARBA00004429"/>
    </source>
</evidence>
<dbReference type="PANTHER" id="PTHR35011">
    <property type="entry name" value="2,3-DIKETO-L-GULONATE TRAP TRANSPORTER SMALL PERMEASE PROTEIN YIAM"/>
    <property type="match status" value="1"/>
</dbReference>
<dbReference type="InterPro" id="IPR007387">
    <property type="entry name" value="TRAP_DctQ"/>
</dbReference>
<gene>
    <name evidence="11" type="ORF">LNKW23_37700</name>
</gene>
<evidence type="ECO:0000256" key="3">
    <source>
        <dbReference type="ARBA" id="ARBA00022475"/>
    </source>
</evidence>
<evidence type="ECO:0000256" key="2">
    <source>
        <dbReference type="ARBA" id="ARBA00022448"/>
    </source>
</evidence>
<evidence type="ECO:0000256" key="4">
    <source>
        <dbReference type="ARBA" id="ARBA00022519"/>
    </source>
</evidence>
<comment type="caution">
    <text evidence="11">The sequence shown here is derived from an EMBL/GenBank/DDBJ whole genome shotgun (WGS) entry which is preliminary data.</text>
</comment>
<dbReference type="Proteomes" id="UP001239909">
    <property type="component" value="Unassembled WGS sequence"/>
</dbReference>
<keyword evidence="7 9" id="KW-0472">Membrane</keyword>
<feature type="transmembrane region" description="Helical" evidence="9">
    <location>
        <begin position="101"/>
        <end position="123"/>
    </location>
</feature>
<organism evidence="11 12">
    <name type="scientific">Paralimibaculum aggregatum</name>
    <dbReference type="NCBI Taxonomy" id="3036245"/>
    <lineage>
        <taxon>Bacteria</taxon>
        <taxon>Pseudomonadati</taxon>
        <taxon>Pseudomonadota</taxon>
        <taxon>Alphaproteobacteria</taxon>
        <taxon>Rhodobacterales</taxon>
        <taxon>Paracoccaceae</taxon>
        <taxon>Paralimibaculum</taxon>
    </lineage>
</organism>
<accession>A0ABQ6LRY8</accession>
<dbReference type="RefSeq" id="WP_285673618.1">
    <property type="nucleotide sequence ID" value="NZ_BSYI01000038.1"/>
</dbReference>
<feature type="transmembrane region" description="Helical" evidence="9">
    <location>
        <begin position="30"/>
        <end position="51"/>
    </location>
</feature>
<dbReference type="PANTHER" id="PTHR35011:SF2">
    <property type="entry name" value="2,3-DIKETO-L-GULONATE TRAP TRANSPORTER SMALL PERMEASE PROTEIN YIAM"/>
    <property type="match status" value="1"/>
</dbReference>
<comment type="subunit">
    <text evidence="9">The complex comprises the extracytoplasmic solute receptor protein and the two transmembrane proteins.</text>
</comment>
<keyword evidence="5 9" id="KW-0812">Transmembrane</keyword>
<evidence type="ECO:0000256" key="5">
    <source>
        <dbReference type="ARBA" id="ARBA00022692"/>
    </source>
</evidence>
<name>A0ABQ6LRY8_9RHOB</name>
<evidence type="ECO:0000256" key="7">
    <source>
        <dbReference type="ARBA" id="ARBA00023136"/>
    </source>
</evidence>
<comment type="subcellular location">
    <subcellularLocation>
        <location evidence="1 9">Cell inner membrane</location>
        <topology evidence="1 9">Multi-pass membrane protein</topology>
    </subcellularLocation>
</comment>
<dbReference type="InterPro" id="IPR055348">
    <property type="entry name" value="DctQ"/>
</dbReference>
<evidence type="ECO:0000256" key="9">
    <source>
        <dbReference type="RuleBase" id="RU369079"/>
    </source>
</evidence>
<keyword evidence="2 9" id="KW-0813">Transport</keyword>
<evidence type="ECO:0000256" key="8">
    <source>
        <dbReference type="ARBA" id="ARBA00038436"/>
    </source>
</evidence>
<evidence type="ECO:0000259" key="10">
    <source>
        <dbReference type="Pfam" id="PF04290"/>
    </source>
</evidence>
<evidence type="ECO:0000256" key="6">
    <source>
        <dbReference type="ARBA" id="ARBA00022989"/>
    </source>
</evidence>
<reference evidence="11 12" key="1">
    <citation type="submission" date="2023-04" db="EMBL/GenBank/DDBJ databases">
        <title>Marinoamorphus aggregata gen. nov., sp. Nov., isolate from tissue of brittle star Ophioplocus japonicus.</title>
        <authorList>
            <person name="Kawano K."/>
            <person name="Sawayama S."/>
            <person name="Nakagawa S."/>
        </authorList>
    </citation>
    <scope>NUCLEOTIDE SEQUENCE [LARGE SCALE GENOMIC DNA]</scope>
    <source>
        <strain evidence="11 12">NKW23</strain>
    </source>
</reference>
<dbReference type="Pfam" id="PF04290">
    <property type="entry name" value="DctQ"/>
    <property type="match status" value="1"/>
</dbReference>
<comment type="function">
    <text evidence="9">Part of the tripartite ATP-independent periplasmic (TRAP) transport system.</text>
</comment>
<keyword evidence="12" id="KW-1185">Reference proteome</keyword>
<keyword evidence="3" id="KW-1003">Cell membrane</keyword>
<dbReference type="EMBL" id="BSYI01000038">
    <property type="protein sequence ID" value="GMG84554.1"/>
    <property type="molecule type" value="Genomic_DNA"/>
</dbReference>
<feature type="transmembrane region" description="Helical" evidence="9">
    <location>
        <begin position="63"/>
        <end position="80"/>
    </location>
</feature>
<proteinExistence type="inferred from homology"/>
<evidence type="ECO:0000313" key="11">
    <source>
        <dbReference type="EMBL" id="GMG84554.1"/>
    </source>
</evidence>
<sequence>MQPDRAGGGEPEGSRLTRCLRAIDRNGERWLLLTFYTLIVLTIAVEVIRRFALSYSSLWGEEAARYAFVYLAWIGCAVAVRDRCHIRIDFAVRLLPRRARAVANIFGDLMAVLLAVFALYWSIDPVLTSIRFGSVTHGLEISLAWFLVAVPFGFLLIMLRLVQSIRRDVSDLRHGRPVYEGEQIFD</sequence>
<protein>
    <recommendedName>
        <fullName evidence="9">TRAP transporter small permease protein</fullName>
    </recommendedName>
</protein>
<keyword evidence="6 9" id="KW-1133">Transmembrane helix</keyword>
<evidence type="ECO:0000313" key="12">
    <source>
        <dbReference type="Proteomes" id="UP001239909"/>
    </source>
</evidence>
<feature type="transmembrane region" description="Helical" evidence="9">
    <location>
        <begin position="143"/>
        <end position="162"/>
    </location>
</feature>
<keyword evidence="4 9" id="KW-0997">Cell inner membrane</keyword>
<feature type="domain" description="Tripartite ATP-independent periplasmic transporters DctQ component" evidence="10">
    <location>
        <begin position="39"/>
        <end position="169"/>
    </location>
</feature>
<comment type="similarity">
    <text evidence="8 9">Belongs to the TRAP transporter small permease family.</text>
</comment>